<dbReference type="AlphaFoldDB" id="A0A329RQA8"/>
<evidence type="ECO:0000313" key="1">
    <source>
        <dbReference type="EMBL" id="RAW26917.1"/>
    </source>
</evidence>
<sequence>MDLYKYKDMDLDAMIDALNWIDLEDQIAYLQMLNHDYQEFSNDDLTEIVDALDDIQTLSQADEISDLFGDRVQITFSKKISIQIMD</sequence>
<protein>
    <submittedName>
        <fullName evidence="1">Uncharacterized protein</fullName>
    </submittedName>
</protein>
<keyword evidence="2" id="KW-1185">Reference proteome</keyword>
<comment type="caution">
    <text evidence="1">The sequence shown here is derived from an EMBL/GenBank/DDBJ whole genome shotgun (WGS) entry which is preliminary data.</text>
</comment>
<name>A0A329RQA8_9STRA</name>
<gene>
    <name evidence="1" type="ORF">PC110_g16679</name>
</gene>
<proteinExistence type="predicted"/>
<reference evidence="1 2" key="1">
    <citation type="submission" date="2018-01" db="EMBL/GenBank/DDBJ databases">
        <title>Draft genome of the strawberry crown rot pathogen Phytophthora cactorum.</title>
        <authorList>
            <person name="Armitage A.D."/>
            <person name="Lysoe E."/>
            <person name="Nellist C.F."/>
            <person name="Harrison R.J."/>
            <person name="Brurberg M.B."/>
        </authorList>
    </citation>
    <scope>NUCLEOTIDE SEQUENCE [LARGE SCALE GENOMIC DNA]</scope>
    <source>
        <strain evidence="1 2">10300</strain>
    </source>
</reference>
<accession>A0A329RQA8</accession>
<dbReference type="EMBL" id="MJFZ01000606">
    <property type="protein sequence ID" value="RAW26917.1"/>
    <property type="molecule type" value="Genomic_DNA"/>
</dbReference>
<dbReference type="VEuPathDB" id="FungiDB:PC110_g16679"/>
<organism evidence="1 2">
    <name type="scientific">Phytophthora cactorum</name>
    <dbReference type="NCBI Taxonomy" id="29920"/>
    <lineage>
        <taxon>Eukaryota</taxon>
        <taxon>Sar</taxon>
        <taxon>Stramenopiles</taxon>
        <taxon>Oomycota</taxon>
        <taxon>Peronosporomycetes</taxon>
        <taxon>Peronosporales</taxon>
        <taxon>Peronosporaceae</taxon>
        <taxon>Phytophthora</taxon>
    </lineage>
</organism>
<evidence type="ECO:0000313" key="2">
    <source>
        <dbReference type="Proteomes" id="UP000251314"/>
    </source>
</evidence>
<dbReference type="Proteomes" id="UP000251314">
    <property type="component" value="Unassembled WGS sequence"/>
</dbReference>